<dbReference type="OrthoDB" id="1119637at2"/>
<evidence type="ECO:0000313" key="2">
    <source>
        <dbReference type="EMBL" id="EMR03117.1"/>
    </source>
</evidence>
<evidence type="ECO:0000313" key="3">
    <source>
        <dbReference type="Proteomes" id="UP000011910"/>
    </source>
</evidence>
<dbReference type="EMBL" id="AODQ01000034">
    <property type="protein sequence ID" value="EMR03117.1"/>
    <property type="molecule type" value="Genomic_DNA"/>
</dbReference>
<sequence length="142" mass="15754">MKQGQKLIFLFLAYGITLMHTLVPHQHNSQPVVQTAVHQLQEVGCRSVVGFLQFLFAADLGDNHLEIFKKSQLPATDLGFAGVLLFALASLLLFLAQLYRNRLPFGRFFHAHVPLQYFCTDVPLRAPPAHPSPFLSVAVAGC</sequence>
<keyword evidence="1" id="KW-0812">Transmembrane</keyword>
<keyword evidence="1" id="KW-1133">Transmembrane helix</keyword>
<accession>M7N770</accession>
<evidence type="ECO:0000256" key="1">
    <source>
        <dbReference type="SAM" id="Phobius"/>
    </source>
</evidence>
<dbReference type="Proteomes" id="UP000011910">
    <property type="component" value="Unassembled WGS sequence"/>
</dbReference>
<dbReference type="RefSeq" id="WP_009195115.1">
    <property type="nucleotide sequence ID" value="NZ_AODQ01000034.1"/>
</dbReference>
<dbReference type="AlphaFoldDB" id="M7N770"/>
<gene>
    <name evidence="2" type="ORF">ADICEAN_01718</name>
</gene>
<feature type="transmembrane region" description="Helical" evidence="1">
    <location>
        <begin position="7"/>
        <end position="23"/>
    </location>
</feature>
<protein>
    <submittedName>
        <fullName evidence="2">Uncharacterized protein</fullName>
    </submittedName>
</protein>
<comment type="caution">
    <text evidence="2">The sequence shown here is derived from an EMBL/GenBank/DDBJ whole genome shotgun (WGS) entry which is preliminary data.</text>
</comment>
<organism evidence="2 3">
    <name type="scientific">Cesiribacter andamanensis AMV16</name>
    <dbReference type="NCBI Taxonomy" id="1279009"/>
    <lineage>
        <taxon>Bacteria</taxon>
        <taxon>Pseudomonadati</taxon>
        <taxon>Bacteroidota</taxon>
        <taxon>Cytophagia</taxon>
        <taxon>Cytophagales</taxon>
        <taxon>Cesiribacteraceae</taxon>
        <taxon>Cesiribacter</taxon>
    </lineage>
</organism>
<keyword evidence="1" id="KW-0472">Membrane</keyword>
<name>M7N770_9BACT</name>
<reference evidence="2 3" key="1">
    <citation type="journal article" date="2013" name="Genome Announc.">
        <title>Draft Genome Sequence of Cesiribacter andamanensis Strain AMV16T, Isolated from a Soil Sample from a Mud Volcano in the Andaman Islands, India.</title>
        <authorList>
            <person name="Shivaji S."/>
            <person name="Ara S."/>
            <person name="Begum Z."/>
            <person name="Srinivas T.N."/>
            <person name="Singh A."/>
            <person name="Kumar Pinnaka A."/>
        </authorList>
    </citation>
    <scope>NUCLEOTIDE SEQUENCE [LARGE SCALE GENOMIC DNA]</scope>
    <source>
        <strain evidence="2 3">AMV16</strain>
    </source>
</reference>
<feature type="transmembrane region" description="Helical" evidence="1">
    <location>
        <begin position="78"/>
        <end position="99"/>
    </location>
</feature>
<keyword evidence="3" id="KW-1185">Reference proteome</keyword>
<proteinExistence type="predicted"/>